<keyword evidence="4" id="KW-0408">Iron</keyword>
<dbReference type="Gene3D" id="3.40.50.1980">
    <property type="entry name" value="Nitrogenase molybdenum iron protein domain"/>
    <property type="match status" value="2"/>
</dbReference>
<name>A0A1I6A624_9RHOB</name>
<organism evidence="8 9">
    <name type="scientific">Roseivivax halotolerans</name>
    <dbReference type="NCBI Taxonomy" id="93684"/>
    <lineage>
        <taxon>Bacteria</taxon>
        <taxon>Pseudomonadati</taxon>
        <taxon>Pseudomonadota</taxon>
        <taxon>Alphaproteobacteria</taxon>
        <taxon>Rhodobacterales</taxon>
        <taxon>Roseobacteraceae</taxon>
        <taxon>Roseivivax</taxon>
    </lineage>
</organism>
<proteinExistence type="inferred from homology"/>
<dbReference type="PROSITE" id="PS50983">
    <property type="entry name" value="FE_B12_PBP"/>
    <property type="match status" value="1"/>
</dbReference>
<keyword evidence="4" id="KW-0406">Ion transport</keyword>
<dbReference type="Proteomes" id="UP000243106">
    <property type="component" value="Unassembled WGS sequence"/>
</dbReference>
<dbReference type="EMBL" id="FOXV01000015">
    <property type="protein sequence ID" value="SFQ64159.1"/>
    <property type="molecule type" value="Genomic_DNA"/>
</dbReference>
<dbReference type="CDD" id="cd01146">
    <property type="entry name" value="FhuD"/>
    <property type="match status" value="1"/>
</dbReference>
<evidence type="ECO:0000256" key="6">
    <source>
        <dbReference type="SAM" id="SignalP"/>
    </source>
</evidence>
<dbReference type="AlphaFoldDB" id="A0A1I6A624"/>
<dbReference type="Pfam" id="PF01497">
    <property type="entry name" value="Peripla_BP_2"/>
    <property type="match status" value="1"/>
</dbReference>
<keyword evidence="3" id="KW-0813">Transport</keyword>
<accession>A0A1I6A624</accession>
<evidence type="ECO:0000313" key="9">
    <source>
        <dbReference type="Proteomes" id="UP000243106"/>
    </source>
</evidence>
<evidence type="ECO:0000256" key="4">
    <source>
        <dbReference type="ARBA" id="ARBA00022496"/>
    </source>
</evidence>
<evidence type="ECO:0000256" key="2">
    <source>
        <dbReference type="ARBA" id="ARBA00008814"/>
    </source>
</evidence>
<evidence type="ECO:0000313" key="8">
    <source>
        <dbReference type="EMBL" id="SFQ64159.1"/>
    </source>
</evidence>
<dbReference type="GO" id="GO:1901678">
    <property type="term" value="P:iron coordination entity transport"/>
    <property type="evidence" value="ECO:0007669"/>
    <property type="project" value="UniProtKB-ARBA"/>
</dbReference>
<keyword evidence="9" id="KW-1185">Reference proteome</keyword>
<evidence type="ECO:0000256" key="3">
    <source>
        <dbReference type="ARBA" id="ARBA00022448"/>
    </source>
</evidence>
<dbReference type="RefSeq" id="WP_093014939.1">
    <property type="nucleotide sequence ID" value="NZ_FOXV01000015.1"/>
</dbReference>
<evidence type="ECO:0000256" key="5">
    <source>
        <dbReference type="ARBA" id="ARBA00022729"/>
    </source>
</evidence>
<evidence type="ECO:0000256" key="1">
    <source>
        <dbReference type="ARBA" id="ARBA00004196"/>
    </source>
</evidence>
<gene>
    <name evidence="8" type="ORF">SAMN05421853_11538</name>
</gene>
<keyword evidence="4" id="KW-0410">Iron transport</keyword>
<dbReference type="InterPro" id="IPR002491">
    <property type="entry name" value="ABC_transptr_periplasmic_BD"/>
</dbReference>
<protein>
    <submittedName>
        <fullName evidence="8">Iron complex transport system substrate-binding protein</fullName>
    </submittedName>
</protein>
<comment type="subcellular location">
    <subcellularLocation>
        <location evidence="1">Cell envelope</location>
    </subcellularLocation>
</comment>
<dbReference type="GO" id="GO:0030288">
    <property type="term" value="C:outer membrane-bounded periplasmic space"/>
    <property type="evidence" value="ECO:0007669"/>
    <property type="project" value="TreeGrafter"/>
</dbReference>
<dbReference type="InterPro" id="IPR051313">
    <property type="entry name" value="Bact_iron-sidero_bind"/>
</dbReference>
<reference evidence="9" key="1">
    <citation type="submission" date="2016-10" db="EMBL/GenBank/DDBJ databases">
        <authorList>
            <person name="Varghese N."/>
            <person name="Submissions S."/>
        </authorList>
    </citation>
    <scope>NUCLEOTIDE SEQUENCE [LARGE SCALE GENOMIC DNA]</scope>
    <source>
        <strain evidence="9">JCM 10271</strain>
    </source>
</reference>
<feature type="domain" description="Fe/B12 periplasmic-binding" evidence="7">
    <location>
        <begin position="43"/>
        <end position="305"/>
    </location>
</feature>
<comment type="similarity">
    <text evidence="2">Belongs to the bacterial solute-binding protein 8 family.</text>
</comment>
<feature type="signal peptide" evidence="6">
    <location>
        <begin position="1"/>
        <end position="20"/>
    </location>
</feature>
<dbReference type="PANTHER" id="PTHR30532">
    <property type="entry name" value="IRON III DICITRATE-BINDING PERIPLASMIC PROTEIN"/>
    <property type="match status" value="1"/>
</dbReference>
<sequence>MKRLLATVAALAALALPAVAQEMRTYTDALGREVEIPVDPQRVVVLNDSNGGAQTLELGITPVGMTTRSGVFELGSRYDLSGTTPIGDYGAPDLEAIAALNPDLIVGYTASGEAGQSPGEISAFEALAPFVMPETFAPVHEVMADFAALYGREEMLAELRSRDAERLAEVRALLDVDFDDLSVSVVQINSEGLVNTFRAGFFAFGEVLTELGFRNFPENQTDSFAEGECCTPDVSMERIQDFDADVLFYVHYTPDTDPMNDPLFRSLNAVQAGQAFEWDDDWWGNTYGTRMNVLDDLAAWFTETPIRADVHP</sequence>
<feature type="chain" id="PRO_5017371472" evidence="6">
    <location>
        <begin position="21"/>
        <end position="312"/>
    </location>
</feature>
<dbReference type="STRING" id="93684.SAMN05421853_11538"/>
<keyword evidence="5 6" id="KW-0732">Signal</keyword>
<dbReference type="SUPFAM" id="SSF53807">
    <property type="entry name" value="Helical backbone' metal receptor"/>
    <property type="match status" value="1"/>
</dbReference>
<dbReference type="PANTHER" id="PTHR30532:SF1">
    <property type="entry name" value="IRON(3+)-HYDROXAMATE-BINDING PROTEIN FHUD"/>
    <property type="match status" value="1"/>
</dbReference>
<evidence type="ECO:0000259" key="7">
    <source>
        <dbReference type="PROSITE" id="PS50983"/>
    </source>
</evidence>